<comment type="similarity">
    <text evidence="2">Belongs to the binding-protein-dependent transport system permease family. HisMQ subfamily.</text>
</comment>
<protein>
    <recommendedName>
        <fullName evidence="10">Arginine ABC transporter permease protein ArtM</fullName>
    </recommendedName>
</protein>
<dbReference type="NCBIfam" id="TIGR01726">
    <property type="entry name" value="HEQRo_perm_3TM"/>
    <property type="match status" value="1"/>
</dbReference>
<evidence type="ECO:0000313" key="14">
    <source>
        <dbReference type="Proteomes" id="UP000246569"/>
    </source>
</evidence>
<evidence type="ECO:0000256" key="4">
    <source>
        <dbReference type="ARBA" id="ARBA00022475"/>
    </source>
</evidence>
<dbReference type="PANTHER" id="PTHR30614:SF10">
    <property type="entry name" value="ARGININE ABC TRANSPORTER PERMEASE PROTEIN ARTM"/>
    <property type="match status" value="1"/>
</dbReference>
<organism evidence="13 14">
    <name type="scientific">Plasticicumulans acidivorans</name>
    <dbReference type="NCBI Taxonomy" id="886464"/>
    <lineage>
        <taxon>Bacteria</taxon>
        <taxon>Pseudomonadati</taxon>
        <taxon>Pseudomonadota</taxon>
        <taxon>Gammaproteobacteria</taxon>
        <taxon>Candidatus Competibacteraceae</taxon>
        <taxon>Plasticicumulans</taxon>
    </lineage>
</organism>
<keyword evidence="4" id="KW-1003">Cell membrane</keyword>
<comment type="caution">
    <text evidence="13">The sequence shown here is derived from an EMBL/GenBank/DDBJ whole genome shotgun (WGS) entry which is preliminary data.</text>
</comment>
<dbReference type="PROSITE" id="PS50928">
    <property type="entry name" value="ABC_TM1"/>
    <property type="match status" value="1"/>
</dbReference>
<evidence type="ECO:0000256" key="5">
    <source>
        <dbReference type="ARBA" id="ARBA00022519"/>
    </source>
</evidence>
<keyword evidence="14" id="KW-1185">Reference proteome</keyword>
<evidence type="ECO:0000256" key="8">
    <source>
        <dbReference type="ARBA" id="ARBA00022989"/>
    </source>
</evidence>
<evidence type="ECO:0000256" key="11">
    <source>
        <dbReference type="RuleBase" id="RU363032"/>
    </source>
</evidence>
<dbReference type="EMBL" id="QGTJ01000006">
    <property type="protein sequence ID" value="PWV61048.1"/>
    <property type="molecule type" value="Genomic_DNA"/>
</dbReference>
<gene>
    <name evidence="13" type="ORF">C7443_10662</name>
</gene>
<dbReference type="Pfam" id="PF00528">
    <property type="entry name" value="BPD_transp_1"/>
    <property type="match status" value="1"/>
</dbReference>
<dbReference type="CDD" id="cd06261">
    <property type="entry name" value="TM_PBP2"/>
    <property type="match status" value="1"/>
</dbReference>
<evidence type="ECO:0000259" key="12">
    <source>
        <dbReference type="PROSITE" id="PS50928"/>
    </source>
</evidence>
<keyword evidence="8 11" id="KW-1133">Transmembrane helix</keyword>
<dbReference type="InterPro" id="IPR043429">
    <property type="entry name" value="ArtM/GltK/GlnP/TcyL/YhdX-like"/>
</dbReference>
<feature type="transmembrane region" description="Helical" evidence="11">
    <location>
        <begin position="196"/>
        <end position="217"/>
    </location>
</feature>
<dbReference type="PANTHER" id="PTHR30614">
    <property type="entry name" value="MEMBRANE COMPONENT OF AMINO ACID ABC TRANSPORTER"/>
    <property type="match status" value="1"/>
</dbReference>
<dbReference type="InterPro" id="IPR035906">
    <property type="entry name" value="MetI-like_sf"/>
</dbReference>
<name>A0A317MTK0_9GAMM</name>
<dbReference type="Gene3D" id="1.10.3720.10">
    <property type="entry name" value="MetI-like"/>
    <property type="match status" value="1"/>
</dbReference>
<keyword evidence="5" id="KW-0997">Cell inner membrane</keyword>
<sequence>MDFSAIWQNFDLYLGGLRLTLELVSGCLALGLTLAVPLGVLAVYGPLWVRVPIGIYSYCFRGTPLLVQMFLIYYGLGQFEAVQQSIFWPVLKEAYWCALISFTLNTGAYTVEIIRGAVATMPHGEIEAARACGMSTLLMLRRIVLPSALRRALPAYGNEVIFMLQGSSIASIITLVDLTGAARIINSRYYLPFEAFLTAGLLYMAITFVLVGGFRLLERRWFAHLRPREG</sequence>
<feature type="domain" description="ABC transmembrane type-1" evidence="12">
    <location>
        <begin position="17"/>
        <end position="214"/>
    </location>
</feature>
<evidence type="ECO:0000313" key="13">
    <source>
        <dbReference type="EMBL" id="PWV61048.1"/>
    </source>
</evidence>
<accession>A0A317MTK0</accession>
<proteinExistence type="inferred from homology"/>
<dbReference type="GO" id="GO:0043190">
    <property type="term" value="C:ATP-binding cassette (ABC) transporter complex"/>
    <property type="evidence" value="ECO:0007669"/>
    <property type="project" value="InterPro"/>
</dbReference>
<evidence type="ECO:0000256" key="7">
    <source>
        <dbReference type="ARBA" id="ARBA00022970"/>
    </source>
</evidence>
<dbReference type="OrthoDB" id="4404959at2"/>
<evidence type="ECO:0000256" key="3">
    <source>
        <dbReference type="ARBA" id="ARBA00022448"/>
    </source>
</evidence>
<comment type="subcellular location">
    <subcellularLocation>
        <location evidence="1">Cell inner membrane</location>
        <topology evidence="1">Multi-pass membrane protein</topology>
    </subcellularLocation>
    <subcellularLocation>
        <location evidence="11">Cell membrane</location>
        <topology evidence="11">Multi-pass membrane protein</topology>
    </subcellularLocation>
</comment>
<keyword evidence="9 11" id="KW-0472">Membrane</keyword>
<evidence type="ECO:0000256" key="10">
    <source>
        <dbReference type="ARBA" id="ARBA00040319"/>
    </source>
</evidence>
<feature type="transmembrane region" description="Helical" evidence="11">
    <location>
        <begin position="160"/>
        <end position="184"/>
    </location>
</feature>
<dbReference type="Proteomes" id="UP000246569">
    <property type="component" value="Unassembled WGS sequence"/>
</dbReference>
<dbReference type="InterPro" id="IPR010065">
    <property type="entry name" value="AA_ABC_transptr_permease_3TM"/>
</dbReference>
<keyword evidence="7" id="KW-0029">Amino-acid transport</keyword>
<keyword evidence="6 11" id="KW-0812">Transmembrane</keyword>
<feature type="transmembrane region" description="Helical" evidence="11">
    <location>
        <begin position="55"/>
        <end position="76"/>
    </location>
</feature>
<feature type="transmembrane region" description="Helical" evidence="11">
    <location>
        <begin position="21"/>
        <end position="43"/>
    </location>
</feature>
<dbReference type="SUPFAM" id="SSF161098">
    <property type="entry name" value="MetI-like"/>
    <property type="match status" value="1"/>
</dbReference>
<dbReference type="RefSeq" id="WP_110018726.1">
    <property type="nucleotide sequence ID" value="NZ_QGTJ01000006.1"/>
</dbReference>
<dbReference type="GO" id="GO:0006865">
    <property type="term" value="P:amino acid transport"/>
    <property type="evidence" value="ECO:0007669"/>
    <property type="project" value="UniProtKB-KW"/>
</dbReference>
<evidence type="ECO:0000256" key="2">
    <source>
        <dbReference type="ARBA" id="ARBA00010072"/>
    </source>
</evidence>
<keyword evidence="3 11" id="KW-0813">Transport</keyword>
<evidence type="ECO:0000256" key="6">
    <source>
        <dbReference type="ARBA" id="ARBA00022692"/>
    </source>
</evidence>
<evidence type="ECO:0000256" key="1">
    <source>
        <dbReference type="ARBA" id="ARBA00004429"/>
    </source>
</evidence>
<dbReference type="AlphaFoldDB" id="A0A317MTK0"/>
<dbReference type="GO" id="GO:0022857">
    <property type="term" value="F:transmembrane transporter activity"/>
    <property type="evidence" value="ECO:0007669"/>
    <property type="project" value="InterPro"/>
</dbReference>
<reference evidence="13 14" key="1">
    <citation type="submission" date="2018-05" db="EMBL/GenBank/DDBJ databases">
        <title>Genomic Encyclopedia of Type Strains, Phase IV (KMG-IV): sequencing the most valuable type-strain genomes for metagenomic binning, comparative biology and taxonomic classification.</title>
        <authorList>
            <person name="Goeker M."/>
        </authorList>
    </citation>
    <scope>NUCLEOTIDE SEQUENCE [LARGE SCALE GENOMIC DNA]</scope>
    <source>
        <strain evidence="13 14">DSM 23606</strain>
    </source>
</reference>
<dbReference type="InterPro" id="IPR000515">
    <property type="entry name" value="MetI-like"/>
</dbReference>
<evidence type="ECO:0000256" key="9">
    <source>
        <dbReference type="ARBA" id="ARBA00023136"/>
    </source>
</evidence>